<evidence type="ECO:0000313" key="9">
    <source>
        <dbReference type="Proteomes" id="UP000630353"/>
    </source>
</evidence>
<dbReference type="Gene3D" id="3.40.50.280">
    <property type="entry name" value="Cobalamin-binding domain"/>
    <property type="match status" value="1"/>
</dbReference>
<dbReference type="CDD" id="cd01335">
    <property type="entry name" value="Radical_SAM"/>
    <property type="match status" value="1"/>
</dbReference>
<keyword evidence="9" id="KW-1185">Reference proteome</keyword>
<protein>
    <submittedName>
        <fullName evidence="8">B12-binding domain-containing radical SAM protein</fullName>
    </submittedName>
</protein>
<organism evidence="8 9">
    <name type="scientific">Thalassobaculum fulvum</name>
    <dbReference type="NCBI Taxonomy" id="1633335"/>
    <lineage>
        <taxon>Bacteria</taxon>
        <taxon>Pseudomonadati</taxon>
        <taxon>Pseudomonadota</taxon>
        <taxon>Alphaproteobacteria</taxon>
        <taxon>Rhodospirillales</taxon>
        <taxon>Thalassobaculaceae</taxon>
        <taxon>Thalassobaculum</taxon>
    </lineage>
</organism>
<evidence type="ECO:0000313" key="8">
    <source>
        <dbReference type="EMBL" id="GHD51278.1"/>
    </source>
</evidence>
<dbReference type="PROSITE" id="PS51332">
    <property type="entry name" value="B12_BINDING"/>
    <property type="match status" value="1"/>
</dbReference>
<dbReference type="InterPro" id="IPR034466">
    <property type="entry name" value="Methyltransferase_Class_B"/>
</dbReference>
<evidence type="ECO:0000256" key="4">
    <source>
        <dbReference type="ARBA" id="ARBA00023004"/>
    </source>
</evidence>
<dbReference type="InterPro" id="IPR023404">
    <property type="entry name" value="rSAM_horseshoe"/>
</dbReference>
<comment type="cofactor">
    <cofactor evidence="1">
        <name>[4Fe-4S] cluster</name>
        <dbReference type="ChEBI" id="CHEBI:49883"/>
    </cofactor>
</comment>
<keyword evidence="3" id="KW-0479">Metal-binding</keyword>
<keyword evidence="4" id="KW-0408">Iron</keyword>
<dbReference type="GO" id="GO:0005829">
    <property type="term" value="C:cytosol"/>
    <property type="evidence" value="ECO:0007669"/>
    <property type="project" value="TreeGrafter"/>
</dbReference>
<comment type="caution">
    <text evidence="8">The sequence shown here is derived from an EMBL/GenBank/DDBJ whole genome shotgun (WGS) entry which is preliminary data.</text>
</comment>
<dbReference type="GO" id="GO:0046872">
    <property type="term" value="F:metal ion binding"/>
    <property type="evidence" value="ECO:0007669"/>
    <property type="project" value="UniProtKB-KW"/>
</dbReference>
<evidence type="ECO:0000256" key="1">
    <source>
        <dbReference type="ARBA" id="ARBA00001966"/>
    </source>
</evidence>
<reference evidence="8" key="2">
    <citation type="submission" date="2020-09" db="EMBL/GenBank/DDBJ databases">
        <authorList>
            <person name="Sun Q."/>
            <person name="Kim S."/>
        </authorList>
    </citation>
    <scope>NUCLEOTIDE SEQUENCE</scope>
    <source>
        <strain evidence="8">KCTC 42651</strain>
    </source>
</reference>
<dbReference type="Pfam" id="PF04055">
    <property type="entry name" value="Radical_SAM"/>
    <property type="match status" value="1"/>
</dbReference>
<dbReference type="Proteomes" id="UP000630353">
    <property type="component" value="Unassembled WGS sequence"/>
</dbReference>
<dbReference type="SUPFAM" id="SSF102114">
    <property type="entry name" value="Radical SAM enzymes"/>
    <property type="match status" value="1"/>
</dbReference>
<keyword evidence="2" id="KW-0949">S-adenosyl-L-methionine</keyword>
<feature type="domain" description="B12-binding" evidence="6">
    <location>
        <begin position="21"/>
        <end position="154"/>
    </location>
</feature>
<dbReference type="InterPro" id="IPR051198">
    <property type="entry name" value="BchE-like"/>
</dbReference>
<dbReference type="InterPro" id="IPR058240">
    <property type="entry name" value="rSAM_sf"/>
</dbReference>
<evidence type="ECO:0000256" key="2">
    <source>
        <dbReference type="ARBA" id="ARBA00022691"/>
    </source>
</evidence>
<dbReference type="InterPro" id="IPR006158">
    <property type="entry name" value="Cobalamin-bd"/>
</dbReference>
<evidence type="ECO:0000259" key="7">
    <source>
        <dbReference type="PROSITE" id="PS51918"/>
    </source>
</evidence>
<name>A0A919CPN8_9PROT</name>
<dbReference type="GO" id="GO:0031419">
    <property type="term" value="F:cobalamin binding"/>
    <property type="evidence" value="ECO:0007669"/>
    <property type="project" value="InterPro"/>
</dbReference>
<dbReference type="SFLD" id="SFLDS00029">
    <property type="entry name" value="Radical_SAM"/>
    <property type="match status" value="1"/>
</dbReference>
<keyword evidence="5" id="KW-0411">Iron-sulfur</keyword>
<evidence type="ECO:0000259" key="6">
    <source>
        <dbReference type="PROSITE" id="PS51332"/>
    </source>
</evidence>
<dbReference type="InterPro" id="IPR007197">
    <property type="entry name" value="rSAM"/>
</dbReference>
<evidence type="ECO:0000256" key="5">
    <source>
        <dbReference type="ARBA" id="ARBA00023014"/>
    </source>
</evidence>
<accession>A0A919CPN8</accession>
<dbReference type="EMBL" id="BMZS01000005">
    <property type="protein sequence ID" value="GHD51278.1"/>
    <property type="molecule type" value="Genomic_DNA"/>
</dbReference>
<dbReference type="Gene3D" id="3.80.30.20">
    <property type="entry name" value="tm_1862 like domain"/>
    <property type="match status" value="1"/>
</dbReference>
<dbReference type="SFLD" id="SFLDG01082">
    <property type="entry name" value="B12-binding_domain_containing"/>
    <property type="match status" value="1"/>
</dbReference>
<dbReference type="CDD" id="cd02068">
    <property type="entry name" value="radical_SAM_B12_BD"/>
    <property type="match status" value="1"/>
</dbReference>
<dbReference type="SFLD" id="SFLDG01123">
    <property type="entry name" value="methyltransferase_(Class_B)"/>
    <property type="match status" value="1"/>
</dbReference>
<gene>
    <name evidence="8" type="ORF">GCM10017083_25510</name>
</gene>
<evidence type="ECO:0000256" key="3">
    <source>
        <dbReference type="ARBA" id="ARBA00022723"/>
    </source>
</evidence>
<proteinExistence type="predicted"/>
<dbReference type="GO" id="GO:0051539">
    <property type="term" value="F:4 iron, 4 sulfur cluster binding"/>
    <property type="evidence" value="ECO:0007669"/>
    <property type="project" value="UniProtKB-KW"/>
</dbReference>
<dbReference type="PANTHER" id="PTHR43409">
    <property type="entry name" value="ANAEROBIC MAGNESIUM-PROTOPORPHYRIN IX MONOMETHYL ESTER CYCLASE-RELATED"/>
    <property type="match status" value="1"/>
</dbReference>
<sequence>MDQPSQHSIVFVNPPYERIAPGYEFVRHIADNSPSLGLLHLAAQVRQDGYRASIIECTIQGLDVADTIERIVSMRPAYVGFTLFTVGVSNAAAIARGVKRRLPETRILVGGPHVSSMGPETMSRFPEFDLAVVGEGELTLSQVLACYSSGGDIGSVNGIIYRDEDGRPRGTAPGPVEKDLDRLPFPAWDLLPDFPRAYLPMVYEFPHGPVASIAASRGCPFKCRFCDTSTFGGRMRHYSPGKVVEMMRHLKEQYGVRHIIFVDDLFLASRKRATEFCNLLIEERLGLTWTCLARADSVRPELLALMKRAGCWEVMYGLESGSDEILQKMEKSLGVAKSRQAVAWSAEAGIRVKGLFILGYPGETEETIAQTEAFISSIPMQEMQLTKFTPYPGSPIYMDLFGTRIRDEHWDKMNGMVFIWTPEGMTVRQLDRHYNRILLSFYLKPASLKMFVQMTLHYPNHLVRASKFVAGWIHAELRRRFAGLGRPRVSTVQ</sequence>
<reference evidence="8" key="1">
    <citation type="journal article" date="2014" name="Int. J. Syst. Evol. Microbiol.">
        <title>Complete genome sequence of Corynebacterium casei LMG S-19264T (=DSM 44701T), isolated from a smear-ripened cheese.</title>
        <authorList>
            <consortium name="US DOE Joint Genome Institute (JGI-PGF)"/>
            <person name="Walter F."/>
            <person name="Albersmeier A."/>
            <person name="Kalinowski J."/>
            <person name="Ruckert C."/>
        </authorList>
    </citation>
    <scope>NUCLEOTIDE SEQUENCE</scope>
    <source>
        <strain evidence="8">KCTC 42651</strain>
    </source>
</reference>
<dbReference type="RefSeq" id="WP_189990098.1">
    <property type="nucleotide sequence ID" value="NZ_BMZS01000005.1"/>
</dbReference>
<dbReference type="Pfam" id="PF02310">
    <property type="entry name" value="B12-binding"/>
    <property type="match status" value="1"/>
</dbReference>
<dbReference type="GO" id="GO:0003824">
    <property type="term" value="F:catalytic activity"/>
    <property type="evidence" value="ECO:0007669"/>
    <property type="project" value="InterPro"/>
</dbReference>
<dbReference type="PROSITE" id="PS51918">
    <property type="entry name" value="RADICAL_SAM"/>
    <property type="match status" value="1"/>
</dbReference>
<feature type="domain" description="Radical SAM core" evidence="7">
    <location>
        <begin position="205"/>
        <end position="423"/>
    </location>
</feature>
<dbReference type="AlphaFoldDB" id="A0A919CPN8"/>
<dbReference type="InterPro" id="IPR006638">
    <property type="entry name" value="Elp3/MiaA/NifB-like_rSAM"/>
</dbReference>
<dbReference type="PANTHER" id="PTHR43409:SF16">
    <property type="entry name" value="SLR0320 PROTEIN"/>
    <property type="match status" value="1"/>
</dbReference>
<dbReference type="SMART" id="SM00729">
    <property type="entry name" value="Elp3"/>
    <property type="match status" value="1"/>
</dbReference>